<dbReference type="SUPFAM" id="SSF51905">
    <property type="entry name" value="FAD/NAD(P)-binding domain"/>
    <property type="match status" value="1"/>
</dbReference>
<sequence>MIRKFSLPALSRYDVVVVGASHAGLSAALVLGRARRRVLVLDGEPPREALLAHAHRLLPRSGASAQEALRSVREQLQPYDVEICVAEVQGVQRTETGTVLTLFSGTEVVAAAVILATGIVDELPAVPGVASKWGHGVYQCPYCHGWENRHSRVVVYGRAEAGYEQAVLVHQWAPQLTLATDGPARLTPTQRAHLAQLGIAVNEKPVAALNSTARCLIALTFADGSRLPLDALFLRPVPRQRANLAAQLGCAFTPDGVYVRVSDTGLTTVPGTYAVGSMSGPFRQDILAAASGTRAATALNHELVFGSLAPA</sequence>
<accession>A0ABP7QL15</accession>
<dbReference type="InterPro" id="IPR023753">
    <property type="entry name" value="FAD/NAD-binding_dom"/>
</dbReference>
<dbReference type="PANTHER" id="PTHR48105">
    <property type="entry name" value="THIOREDOXIN REDUCTASE 1-RELATED-RELATED"/>
    <property type="match status" value="1"/>
</dbReference>
<dbReference type="InterPro" id="IPR050097">
    <property type="entry name" value="Ferredoxin-NADP_redctase_2"/>
</dbReference>
<evidence type="ECO:0000313" key="4">
    <source>
        <dbReference type="EMBL" id="GAA3984166.1"/>
    </source>
</evidence>
<protein>
    <submittedName>
        <fullName evidence="4">NAD(P)/FAD-dependent oxidoreductase</fullName>
    </submittedName>
</protein>
<gene>
    <name evidence="4" type="ORF">GCM10022407_31540</name>
</gene>
<name>A0ABP7QL15_9BACT</name>
<dbReference type="PRINTS" id="PR00368">
    <property type="entry name" value="FADPNR"/>
</dbReference>
<evidence type="ECO:0000313" key="5">
    <source>
        <dbReference type="Proteomes" id="UP001501556"/>
    </source>
</evidence>
<dbReference type="EMBL" id="BAABDI010000025">
    <property type="protein sequence ID" value="GAA3984166.1"/>
    <property type="molecule type" value="Genomic_DNA"/>
</dbReference>
<dbReference type="Pfam" id="PF07992">
    <property type="entry name" value="Pyr_redox_2"/>
    <property type="match status" value="1"/>
</dbReference>
<keyword evidence="5" id="KW-1185">Reference proteome</keyword>
<keyword evidence="2" id="KW-0560">Oxidoreductase</keyword>
<reference evidence="5" key="1">
    <citation type="journal article" date="2019" name="Int. J. Syst. Evol. Microbiol.">
        <title>The Global Catalogue of Microorganisms (GCM) 10K type strain sequencing project: providing services to taxonomists for standard genome sequencing and annotation.</title>
        <authorList>
            <consortium name="The Broad Institute Genomics Platform"/>
            <consortium name="The Broad Institute Genome Sequencing Center for Infectious Disease"/>
            <person name="Wu L."/>
            <person name="Ma J."/>
        </authorList>
    </citation>
    <scope>NUCLEOTIDE SEQUENCE [LARGE SCALE GENOMIC DNA]</scope>
    <source>
        <strain evidence="5">JCM 17217</strain>
    </source>
</reference>
<feature type="domain" description="FAD/NAD(P)-binding" evidence="3">
    <location>
        <begin position="13"/>
        <end position="279"/>
    </location>
</feature>
<evidence type="ECO:0000259" key="3">
    <source>
        <dbReference type="Pfam" id="PF07992"/>
    </source>
</evidence>
<dbReference type="PRINTS" id="PR00469">
    <property type="entry name" value="PNDRDTASEII"/>
</dbReference>
<evidence type="ECO:0000256" key="2">
    <source>
        <dbReference type="ARBA" id="ARBA00023002"/>
    </source>
</evidence>
<evidence type="ECO:0000256" key="1">
    <source>
        <dbReference type="ARBA" id="ARBA00022630"/>
    </source>
</evidence>
<keyword evidence="1" id="KW-0285">Flavoprotein</keyword>
<organism evidence="4 5">
    <name type="scientific">Hymenobacter antarcticus</name>
    <dbReference type="NCBI Taxonomy" id="486270"/>
    <lineage>
        <taxon>Bacteria</taxon>
        <taxon>Pseudomonadati</taxon>
        <taxon>Bacteroidota</taxon>
        <taxon>Cytophagia</taxon>
        <taxon>Cytophagales</taxon>
        <taxon>Hymenobacteraceae</taxon>
        <taxon>Hymenobacter</taxon>
    </lineage>
</organism>
<comment type="caution">
    <text evidence="4">The sequence shown here is derived from an EMBL/GenBank/DDBJ whole genome shotgun (WGS) entry which is preliminary data.</text>
</comment>
<dbReference type="RefSeq" id="WP_345125849.1">
    <property type="nucleotide sequence ID" value="NZ_BAABDI010000025.1"/>
</dbReference>
<dbReference type="Gene3D" id="3.50.50.60">
    <property type="entry name" value="FAD/NAD(P)-binding domain"/>
    <property type="match status" value="2"/>
</dbReference>
<dbReference type="InterPro" id="IPR036188">
    <property type="entry name" value="FAD/NAD-bd_sf"/>
</dbReference>
<proteinExistence type="predicted"/>
<dbReference type="Proteomes" id="UP001501556">
    <property type="component" value="Unassembled WGS sequence"/>
</dbReference>